<dbReference type="RefSeq" id="WP_063244500.1">
    <property type="nucleotide sequence ID" value="NZ_CP168967.1"/>
</dbReference>
<accession>A0A150WDH8</accession>
<proteinExistence type="predicted"/>
<evidence type="ECO:0000313" key="2">
    <source>
        <dbReference type="EMBL" id="KYG61124.1"/>
    </source>
</evidence>
<reference evidence="2 3" key="1">
    <citation type="submission" date="2016-03" db="EMBL/GenBank/DDBJ databases">
        <authorList>
            <person name="Ploux O."/>
        </authorList>
    </citation>
    <scope>NUCLEOTIDE SEQUENCE [LARGE SCALE GENOMIC DNA]</scope>
    <source>
        <strain evidence="2 3">BER2</strain>
    </source>
</reference>
<dbReference type="SUPFAM" id="SSF160443">
    <property type="entry name" value="SMR domain-like"/>
    <property type="match status" value="1"/>
</dbReference>
<gene>
    <name evidence="2" type="ORF">AZI85_09215</name>
</gene>
<dbReference type="EMBL" id="LUKF01000017">
    <property type="protein sequence ID" value="KYG61124.1"/>
    <property type="molecule type" value="Genomic_DNA"/>
</dbReference>
<dbReference type="Pfam" id="PF01713">
    <property type="entry name" value="Smr"/>
    <property type="match status" value="1"/>
</dbReference>
<dbReference type="Proteomes" id="UP000075391">
    <property type="component" value="Unassembled WGS sequence"/>
</dbReference>
<organism evidence="2 3">
    <name type="scientific">Bdellovibrio bacteriovorus</name>
    <dbReference type="NCBI Taxonomy" id="959"/>
    <lineage>
        <taxon>Bacteria</taxon>
        <taxon>Pseudomonadati</taxon>
        <taxon>Bdellovibrionota</taxon>
        <taxon>Bdellovibrionia</taxon>
        <taxon>Bdellovibrionales</taxon>
        <taxon>Pseudobdellovibrionaceae</taxon>
        <taxon>Bdellovibrio</taxon>
    </lineage>
</organism>
<feature type="domain" description="Smr" evidence="1">
    <location>
        <begin position="6"/>
        <end position="81"/>
    </location>
</feature>
<evidence type="ECO:0000259" key="1">
    <source>
        <dbReference type="PROSITE" id="PS50828"/>
    </source>
</evidence>
<dbReference type="InterPro" id="IPR002625">
    <property type="entry name" value="Smr_dom"/>
</dbReference>
<comment type="caution">
    <text evidence="2">The sequence shown here is derived from an EMBL/GenBank/DDBJ whole genome shotgun (WGS) entry which is preliminary data.</text>
</comment>
<dbReference type="Gene3D" id="3.30.1370.110">
    <property type="match status" value="1"/>
</dbReference>
<dbReference type="SMART" id="SM00463">
    <property type="entry name" value="SMR"/>
    <property type="match status" value="1"/>
</dbReference>
<sequence>MAKDLLDLHGFKSDEVEDAIDAFLMRLSNSNLKRARIMTGKGSGVVKSVAIKYLKMAGYPWQYERLPNGKQNEGCLIIFLE</sequence>
<dbReference type="OrthoDB" id="9808881at2"/>
<protein>
    <recommendedName>
        <fullName evidence="1">Smr domain-containing protein</fullName>
    </recommendedName>
</protein>
<name>A0A150WDH8_BDEBC</name>
<dbReference type="AlphaFoldDB" id="A0A150WDH8"/>
<evidence type="ECO:0000313" key="3">
    <source>
        <dbReference type="Proteomes" id="UP000075391"/>
    </source>
</evidence>
<dbReference type="PROSITE" id="PS50828">
    <property type="entry name" value="SMR"/>
    <property type="match status" value="1"/>
</dbReference>
<dbReference type="InterPro" id="IPR036063">
    <property type="entry name" value="Smr_dom_sf"/>
</dbReference>